<dbReference type="SUPFAM" id="SSF50156">
    <property type="entry name" value="PDZ domain-like"/>
    <property type="match status" value="2"/>
</dbReference>
<dbReference type="Pfam" id="PF13180">
    <property type="entry name" value="PDZ_2"/>
    <property type="match status" value="1"/>
</dbReference>
<dbReference type="InterPro" id="IPR036034">
    <property type="entry name" value="PDZ_sf"/>
</dbReference>
<protein>
    <recommendedName>
        <fullName evidence="5">Probable periplasmic serine endoprotease DegP-like</fullName>
        <ecNumber evidence="4">3.4.21.107</ecNumber>
    </recommendedName>
    <alternativeName>
        <fullName evidence="11">Protease Do</fullName>
    </alternativeName>
</protein>
<evidence type="ECO:0000313" key="14">
    <source>
        <dbReference type="Proteomes" id="UP000004980"/>
    </source>
</evidence>
<comment type="caution">
    <text evidence="13">The sequence shown here is derived from an EMBL/GenBank/DDBJ whole genome shotgun (WGS) entry which is preliminary data.</text>
</comment>
<evidence type="ECO:0000256" key="9">
    <source>
        <dbReference type="ARBA" id="ARBA00022825"/>
    </source>
</evidence>
<dbReference type="InterPro" id="IPR001478">
    <property type="entry name" value="PDZ"/>
</dbReference>
<evidence type="ECO:0000256" key="1">
    <source>
        <dbReference type="ARBA" id="ARBA00001772"/>
    </source>
</evidence>
<gene>
    <name evidence="13" type="ORF">WQE_42954</name>
</gene>
<comment type="similarity">
    <text evidence="3">Belongs to the peptidase S1C family.</text>
</comment>
<evidence type="ECO:0000256" key="3">
    <source>
        <dbReference type="ARBA" id="ARBA00010541"/>
    </source>
</evidence>
<keyword evidence="7" id="KW-0574">Periplasm</keyword>
<dbReference type="Gene3D" id="2.30.42.10">
    <property type="match status" value="2"/>
</dbReference>
<organism evidence="13 14">
    <name type="scientific">Paraburkholderia hospita</name>
    <dbReference type="NCBI Taxonomy" id="169430"/>
    <lineage>
        <taxon>Bacteria</taxon>
        <taxon>Pseudomonadati</taxon>
        <taxon>Pseudomonadota</taxon>
        <taxon>Betaproteobacteria</taxon>
        <taxon>Burkholderiales</taxon>
        <taxon>Burkholderiaceae</taxon>
        <taxon>Paraburkholderia</taxon>
    </lineage>
</organism>
<dbReference type="Gene3D" id="2.40.10.120">
    <property type="match status" value="1"/>
</dbReference>
<keyword evidence="8" id="KW-0378">Hydrolase</keyword>
<dbReference type="GO" id="GO:0006508">
    <property type="term" value="P:proteolysis"/>
    <property type="evidence" value="ECO:0007669"/>
    <property type="project" value="UniProtKB-KW"/>
</dbReference>
<comment type="subcellular location">
    <subcellularLocation>
        <location evidence="2">Periplasm</location>
    </subcellularLocation>
</comment>
<feature type="domain" description="PDZ" evidence="12">
    <location>
        <begin position="350"/>
        <end position="440"/>
    </location>
</feature>
<dbReference type="SUPFAM" id="SSF50494">
    <property type="entry name" value="Trypsin-like serine proteases"/>
    <property type="match status" value="1"/>
</dbReference>
<dbReference type="InterPro" id="IPR001940">
    <property type="entry name" value="Peptidase_S1C"/>
</dbReference>
<evidence type="ECO:0000259" key="12">
    <source>
        <dbReference type="PROSITE" id="PS50106"/>
    </source>
</evidence>
<evidence type="ECO:0000256" key="6">
    <source>
        <dbReference type="ARBA" id="ARBA00022670"/>
    </source>
</evidence>
<feature type="domain" description="PDZ" evidence="12">
    <location>
        <begin position="241"/>
        <end position="312"/>
    </location>
</feature>
<proteinExistence type="inferred from homology"/>
<dbReference type="PANTHER" id="PTHR22939:SF130">
    <property type="entry name" value="PERIPLASMIC SERINE ENDOPROTEASE DEGP-LIKE-RELATED"/>
    <property type="match status" value="1"/>
</dbReference>
<dbReference type="PRINTS" id="PR00834">
    <property type="entry name" value="PROTEASES2C"/>
</dbReference>
<keyword evidence="10" id="KW-0346">Stress response</keyword>
<dbReference type="Proteomes" id="UP000004980">
    <property type="component" value="Unassembled WGS sequence"/>
</dbReference>
<keyword evidence="9" id="KW-0720">Serine protease</keyword>
<dbReference type="EC" id="3.4.21.107" evidence="4"/>
<sequence length="450" mass="47531">MPDGAAPTASTPDRYSPPPTVVDDFAGLVEQNGAAIVNIGAVPGTHVASLTPLWPPASAEHDPFIQFFRQFSPGQSGGALPGHTLGSGFIISPDGYILTDAQVVAGATQLRVKMTDEREFRAHVVGIDGPSDVALLKIDAHGLPAVRIGKPSNTRTGQWVVSIGSPYGFENTVKAGIVSSKERLLPDETYIPLIQTDLTLNAGDSGGPLFNLNGEVIGIDALVHHTFEGLSFAIPIDAAMRIALQLQLHGKVEHGHLGLTFQELTVPLAHSFGLDRPAGALVSSVDSVGPAARAGLRAGDIILRINDIAITDARRLPMSVAELRPGSRVSIEYWRNHATHSVDAVLGRLHTTLLASGPGDARQTKFGLTVRSLTGEERRKAGVSDGVRVEESEGPSALAGIRRGDIITRVNNTPVSNATQLRQQLDHSGNHFALLVLHNGLPRFVGVEAG</sequence>
<evidence type="ECO:0000256" key="10">
    <source>
        <dbReference type="ARBA" id="ARBA00023016"/>
    </source>
</evidence>
<dbReference type="PANTHER" id="PTHR22939">
    <property type="entry name" value="SERINE PROTEASE FAMILY S1C HTRA-RELATED"/>
    <property type="match status" value="1"/>
</dbReference>
<evidence type="ECO:0000256" key="8">
    <source>
        <dbReference type="ARBA" id="ARBA00022801"/>
    </source>
</evidence>
<dbReference type="EMBL" id="AKAU01000262">
    <property type="protein sequence ID" value="EIM94710.1"/>
    <property type="molecule type" value="Genomic_DNA"/>
</dbReference>
<dbReference type="InterPro" id="IPR009003">
    <property type="entry name" value="Peptidase_S1_PA"/>
</dbReference>
<comment type="catalytic activity">
    <reaction evidence="1">
        <text>Acts on substrates that are at least partially unfolded. The cleavage site P1 residue is normally between a pair of hydrophobic residues, such as Val-|-Val.</text>
        <dbReference type="EC" id="3.4.21.107"/>
    </reaction>
</comment>
<evidence type="ECO:0000256" key="2">
    <source>
        <dbReference type="ARBA" id="ARBA00004418"/>
    </source>
</evidence>
<keyword evidence="14" id="KW-1185">Reference proteome</keyword>
<dbReference type="GO" id="GO:0008233">
    <property type="term" value="F:peptidase activity"/>
    <property type="evidence" value="ECO:0007669"/>
    <property type="project" value="UniProtKB-KW"/>
</dbReference>
<reference evidence="13 14" key="1">
    <citation type="journal article" date="2012" name="J. Bacteriol.">
        <title>Draft Genome Sequence of the Soil Bacterium Burkholderia terrae Strain BS001, Which Interacts with Fungal Surface Structures.</title>
        <authorList>
            <person name="Nazir R."/>
            <person name="Hansen M.A."/>
            <person name="Sorensen S."/>
            <person name="van Elsas J.D."/>
        </authorList>
    </citation>
    <scope>NUCLEOTIDE SEQUENCE [LARGE SCALE GENOMIC DNA]</scope>
    <source>
        <strain evidence="13 14">BS001</strain>
    </source>
</reference>
<dbReference type="SMART" id="SM00228">
    <property type="entry name" value="PDZ"/>
    <property type="match status" value="2"/>
</dbReference>
<evidence type="ECO:0000256" key="11">
    <source>
        <dbReference type="ARBA" id="ARBA00032850"/>
    </source>
</evidence>
<name>A0ABN0F7V1_9BURK</name>
<evidence type="ECO:0000256" key="7">
    <source>
        <dbReference type="ARBA" id="ARBA00022764"/>
    </source>
</evidence>
<dbReference type="InterPro" id="IPR041489">
    <property type="entry name" value="PDZ_6"/>
</dbReference>
<dbReference type="Pfam" id="PF17820">
    <property type="entry name" value="PDZ_6"/>
    <property type="match status" value="1"/>
</dbReference>
<evidence type="ECO:0000256" key="5">
    <source>
        <dbReference type="ARBA" id="ARBA00013958"/>
    </source>
</evidence>
<accession>A0ABN0F7V1</accession>
<dbReference type="PROSITE" id="PS50106">
    <property type="entry name" value="PDZ"/>
    <property type="match status" value="2"/>
</dbReference>
<keyword evidence="6 13" id="KW-0645">Protease</keyword>
<evidence type="ECO:0000313" key="13">
    <source>
        <dbReference type="EMBL" id="EIM94710.1"/>
    </source>
</evidence>
<dbReference type="Pfam" id="PF13365">
    <property type="entry name" value="Trypsin_2"/>
    <property type="match status" value="1"/>
</dbReference>
<evidence type="ECO:0000256" key="4">
    <source>
        <dbReference type="ARBA" id="ARBA00013035"/>
    </source>
</evidence>